<evidence type="ECO:0000256" key="1">
    <source>
        <dbReference type="ARBA" id="ARBA00004191"/>
    </source>
</evidence>
<comment type="caution">
    <text evidence="6">The sequence shown here is derived from an EMBL/GenBank/DDBJ whole genome shotgun (WGS) entry which is preliminary data.</text>
</comment>
<gene>
    <name evidence="6" type="ORF">B0T10DRAFT_465165</name>
</gene>
<keyword evidence="2" id="KW-0134">Cell wall</keyword>
<feature type="region of interest" description="Disordered" evidence="5">
    <location>
        <begin position="605"/>
        <end position="653"/>
    </location>
</feature>
<dbReference type="AlphaFoldDB" id="A0A9P8VUJ0"/>
<feature type="region of interest" description="Disordered" evidence="5">
    <location>
        <begin position="224"/>
        <end position="272"/>
    </location>
</feature>
<dbReference type="Proteomes" id="UP000777438">
    <property type="component" value="Unassembled WGS sequence"/>
</dbReference>
<dbReference type="SUPFAM" id="SSF49401">
    <property type="entry name" value="Bacterial adhesins"/>
    <property type="match status" value="1"/>
</dbReference>
<dbReference type="OrthoDB" id="10256524at2759"/>
<keyword evidence="4" id="KW-0732">Signal</keyword>
<evidence type="ECO:0000313" key="6">
    <source>
        <dbReference type="EMBL" id="KAH6876588.1"/>
    </source>
</evidence>
<dbReference type="EMBL" id="JAGPYM010000034">
    <property type="protein sequence ID" value="KAH6876588.1"/>
    <property type="molecule type" value="Genomic_DNA"/>
</dbReference>
<keyword evidence="7" id="KW-1185">Reference proteome</keyword>
<feature type="compositionally biased region" description="Polar residues" evidence="5">
    <location>
        <begin position="605"/>
        <end position="629"/>
    </location>
</feature>
<dbReference type="Gene3D" id="2.60.40.1280">
    <property type="match status" value="1"/>
</dbReference>
<accession>A0A9P8VUJ0</accession>
<evidence type="ECO:0000256" key="4">
    <source>
        <dbReference type="ARBA" id="ARBA00022729"/>
    </source>
</evidence>
<protein>
    <submittedName>
        <fullName evidence="6">Uncharacterized protein</fullName>
    </submittedName>
</protein>
<comment type="subcellular location">
    <subcellularLocation>
        <location evidence="1">Secreted</location>
        <location evidence="1">Cell wall</location>
    </subcellularLocation>
</comment>
<evidence type="ECO:0000256" key="3">
    <source>
        <dbReference type="ARBA" id="ARBA00022525"/>
    </source>
</evidence>
<keyword evidence="3" id="KW-0964">Secreted</keyword>
<sequence>MPRPATCLTCSFSAIYKLKAIHIPVQPLLDAEGPINAPGSVTVEAGAAQSIEVTFTAPKVDSDSGVLWSGKVVLEGDNCEFITVPYMGEASTYNWTPLEGVTPAFRYDSDSGYLYPFSPDLVHEGWTVTDFSYPLVAGAGSQQWRGPLRTQPDAFSSYTEFPIEFPLRFSNVGFNTFPSFSNDTEISSGRYRILSRALRMFENPSNEEDWQLYLSDLFGIQHGNDPIPGSNTTTTQSLSSSRSTPTTTSSTQESSNAITATSPVSTPTSVPGITTTLRAMATPTGIPNGFVDISLRRQGVSSQDIYDPNSWMELHVQIKIPTRLKAGSFVSFALPPDIVDVAEKAYVMDTASNLVGSARFDQNTGLYSIAFDEWAKWHSDIVRDFYLYCGFSEEVQSSIQAGTYFVEIRTVGYSSHTLSYDRYARSSPDGFFTGVVDRTGPIQGGETTTSSSPISTTTTFSTSHAMGNLTNQFYYAVGDSIAHLFKQLVDHATLADNNWPSFEHAHSPTHWEHTSVHGIFTHSSFESANVILLSVILFNSFVCKYLLPWNAGYHLNKGSANFNFWPFLITSKPGSATEVHTVTVETTVCSASNKLSTIAADQTPSSIMGTSHTAVPSSKPGTHQASQNEDISKAMTELTARKRPRQLETERLR</sequence>
<evidence type="ECO:0000256" key="2">
    <source>
        <dbReference type="ARBA" id="ARBA00022512"/>
    </source>
</evidence>
<evidence type="ECO:0000256" key="5">
    <source>
        <dbReference type="SAM" id="MobiDB-lite"/>
    </source>
</evidence>
<reference evidence="6 7" key="1">
    <citation type="journal article" date="2021" name="Nat. Commun.">
        <title>Genetic determinants of endophytism in the Arabidopsis root mycobiome.</title>
        <authorList>
            <person name="Mesny F."/>
            <person name="Miyauchi S."/>
            <person name="Thiergart T."/>
            <person name="Pickel B."/>
            <person name="Atanasova L."/>
            <person name="Karlsson M."/>
            <person name="Huettel B."/>
            <person name="Barry K.W."/>
            <person name="Haridas S."/>
            <person name="Chen C."/>
            <person name="Bauer D."/>
            <person name="Andreopoulos W."/>
            <person name="Pangilinan J."/>
            <person name="LaButti K."/>
            <person name="Riley R."/>
            <person name="Lipzen A."/>
            <person name="Clum A."/>
            <person name="Drula E."/>
            <person name="Henrissat B."/>
            <person name="Kohler A."/>
            <person name="Grigoriev I.V."/>
            <person name="Martin F.M."/>
            <person name="Hacquard S."/>
        </authorList>
    </citation>
    <scope>NUCLEOTIDE SEQUENCE [LARGE SCALE GENOMIC DNA]</scope>
    <source>
        <strain evidence="6 7">MPI-CAGE-CH-0241</strain>
    </source>
</reference>
<dbReference type="GO" id="GO:0007155">
    <property type="term" value="P:cell adhesion"/>
    <property type="evidence" value="ECO:0007669"/>
    <property type="project" value="InterPro"/>
</dbReference>
<feature type="compositionally biased region" description="Low complexity" evidence="5">
    <location>
        <begin position="230"/>
        <end position="272"/>
    </location>
</feature>
<name>A0A9P8VUJ0_9HYPO</name>
<dbReference type="InterPro" id="IPR008966">
    <property type="entry name" value="Adhesion_dom_sf"/>
</dbReference>
<organism evidence="6 7">
    <name type="scientific">Thelonectria olida</name>
    <dbReference type="NCBI Taxonomy" id="1576542"/>
    <lineage>
        <taxon>Eukaryota</taxon>
        <taxon>Fungi</taxon>
        <taxon>Dikarya</taxon>
        <taxon>Ascomycota</taxon>
        <taxon>Pezizomycotina</taxon>
        <taxon>Sordariomycetes</taxon>
        <taxon>Hypocreomycetidae</taxon>
        <taxon>Hypocreales</taxon>
        <taxon>Nectriaceae</taxon>
        <taxon>Thelonectria</taxon>
    </lineage>
</organism>
<evidence type="ECO:0000313" key="7">
    <source>
        <dbReference type="Proteomes" id="UP000777438"/>
    </source>
</evidence>
<proteinExistence type="predicted"/>
<dbReference type="InterPro" id="IPR011252">
    <property type="entry name" value="Fibrogen-bd_dom1"/>
</dbReference>